<evidence type="ECO:0000313" key="1">
    <source>
        <dbReference type="EMBL" id="KAJ2907067.1"/>
    </source>
</evidence>
<evidence type="ECO:0000313" key="2">
    <source>
        <dbReference type="Proteomes" id="UP001201980"/>
    </source>
</evidence>
<gene>
    <name evidence="1" type="ORF">MKZ38_008635</name>
</gene>
<proteinExistence type="predicted"/>
<keyword evidence="2" id="KW-1185">Reference proteome</keyword>
<name>A0AAD5RZP3_9PEZI</name>
<comment type="caution">
    <text evidence="1">The sequence shown here is derived from an EMBL/GenBank/DDBJ whole genome shotgun (WGS) entry which is preliminary data.</text>
</comment>
<reference evidence="1" key="1">
    <citation type="submission" date="2022-07" db="EMBL/GenBank/DDBJ databases">
        <title>Draft genome sequence of Zalerion maritima ATCC 34329, a (micro)plastics degrading marine fungus.</title>
        <authorList>
            <person name="Paco A."/>
            <person name="Goncalves M.F.M."/>
            <person name="Rocha-Santos T.A.P."/>
            <person name="Alves A."/>
        </authorList>
    </citation>
    <scope>NUCLEOTIDE SEQUENCE</scope>
    <source>
        <strain evidence="1">ATCC 34329</strain>
    </source>
</reference>
<dbReference type="Proteomes" id="UP001201980">
    <property type="component" value="Unassembled WGS sequence"/>
</dbReference>
<accession>A0AAD5RZP3</accession>
<organism evidence="1 2">
    <name type="scientific">Zalerion maritima</name>
    <dbReference type="NCBI Taxonomy" id="339359"/>
    <lineage>
        <taxon>Eukaryota</taxon>
        <taxon>Fungi</taxon>
        <taxon>Dikarya</taxon>
        <taxon>Ascomycota</taxon>
        <taxon>Pezizomycotina</taxon>
        <taxon>Sordariomycetes</taxon>
        <taxon>Lulworthiomycetidae</taxon>
        <taxon>Lulworthiales</taxon>
        <taxon>Lulworthiaceae</taxon>
        <taxon>Zalerion</taxon>
    </lineage>
</organism>
<sequence>MEIIGPKCRERGCSKVMRLVLLVTSEEIRHEEPQIWLKRVSADTIWTGLLIEASRFVSNRLRGTHYSTFCGVDAYLRLLEPQKLSLHLPALTCTARPFLLRIDKHNGLGLLLPGRSDIPFNKLLA</sequence>
<protein>
    <submittedName>
        <fullName evidence="1">Uncharacterized protein</fullName>
    </submittedName>
</protein>
<dbReference type="AlphaFoldDB" id="A0AAD5RZP3"/>
<dbReference type="EMBL" id="JAKWBI020000005">
    <property type="protein sequence ID" value="KAJ2907067.1"/>
    <property type="molecule type" value="Genomic_DNA"/>
</dbReference>